<proteinExistence type="predicted"/>
<feature type="compositionally biased region" description="Polar residues" evidence="1">
    <location>
        <begin position="199"/>
        <end position="218"/>
    </location>
</feature>
<dbReference type="InterPro" id="IPR050923">
    <property type="entry name" value="Cell_Proc_Reg/RNA_Proc"/>
</dbReference>
<dbReference type="SMART" id="SM00240">
    <property type="entry name" value="FHA"/>
    <property type="match status" value="1"/>
</dbReference>
<dbReference type="PROSITE" id="PS50006">
    <property type="entry name" value="FHA_DOMAIN"/>
    <property type="match status" value="1"/>
</dbReference>
<dbReference type="RefSeq" id="WP_004692779.1">
    <property type="nucleotide sequence ID" value="NZ_BBTB01000013.1"/>
</dbReference>
<evidence type="ECO:0000313" key="7">
    <source>
        <dbReference type="Proteomes" id="UP000595107"/>
    </source>
</evidence>
<feature type="transmembrane region" description="Helical" evidence="2">
    <location>
        <begin position="228"/>
        <end position="247"/>
    </location>
</feature>
<gene>
    <name evidence="4" type="ORF">I6G67_15640</name>
    <name evidence="5" type="ORF">NCTC10308_03188</name>
</gene>
<dbReference type="InterPro" id="IPR008984">
    <property type="entry name" value="SMAD_FHA_dom_sf"/>
</dbReference>
<feature type="region of interest" description="Disordered" evidence="1">
    <location>
        <begin position="192"/>
        <end position="218"/>
    </location>
</feature>
<organism evidence="5 6">
    <name type="scientific">Acinetobacter johnsonii</name>
    <dbReference type="NCBI Taxonomy" id="40214"/>
    <lineage>
        <taxon>Bacteria</taxon>
        <taxon>Pseudomonadati</taxon>
        <taxon>Pseudomonadota</taxon>
        <taxon>Gammaproteobacteria</taxon>
        <taxon>Moraxellales</taxon>
        <taxon>Moraxellaceae</taxon>
        <taxon>Acinetobacter</taxon>
    </lineage>
</organism>
<dbReference type="Proteomes" id="UP000254227">
    <property type="component" value="Unassembled WGS sequence"/>
</dbReference>
<dbReference type="InterPro" id="IPR000253">
    <property type="entry name" value="FHA_dom"/>
</dbReference>
<keyword evidence="2" id="KW-0472">Membrane</keyword>
<sequence>MTWKIQAITGELTGQEISIDRDMLVGRHQTADILLQQSEISRKHAAFLLKDQSLFLQDLGSSNGTYVNDVQIAAETLLKQGDIVQFASLKFSVFEPAKALEDVVASVDAATLGATVVETPISQPSEAVAASETAQAEVSADTLVVEPEQPKTAAQHMNDQGMPELKERDGNVSLTRDGMPQNVGIPKPAPIPAGVDLNAPSSAPQVENNEATKAQVAQESETQKNASLGLISIIVLIILAIIAWLMFK</sequence>
<dbReference type="AlphaFoldDB" id="A0A380U8B8"/>
<dbReference type="Pfam" id="PF00498">
    <property type="entry name" value="FHA"/>
    <property type="match status" value="1"/>
</dbReference>
<evidence type="ECO:0000313" key="5">
    <source>
        <dbReference type="EMBL" id="SUT99308.1"/>
    </source>
</evidence>
<reference evidence="5 6" key="1">
    <citation type="submission" date="2018-06" db="EMBL/GenBank/DDBJ databases">
        <authorList>
            <consortium name="Pathogen Informatics"/>
            <person name="Doyle S."/>
        </authorList>
    </citation>
    <scope>NUCLEOTIDE SEQUENCE [LARGE SCALE GENOMIC DNA]</scope>
    <source>
        <strain evidence="5 6">NCTC10308</strain>
    </source>
</reference>
<protein>
    <submittedName>
        <fullName evidence="5">FHA domain protein</fullName>
    </submittedName>
    <submittedName>
        <fullName evidence="4">FHA domain-containing protein</fullName>
    </submittedName>
</protein>
<dbReference type="Gene3D" id="2.60.200.20">
    <property type="match status" value="1"/>
</dbReference>
<keyword evidence="2" id="KW-0812">Transmembrane</keyword>
<evidence type="ECO:0000259" key="3">
    <source>
        <dbReference type="PROSITE" id="PS50006"/>
    </source>
</evidence>
<accession>A0A380U8B8</accession>
<dbReference type="EMBL" id="UFRV01000006">
    <property type="protein sequence ID" value="SUT99308.1"/>
    <property type="molecule type" value="Genomic_DNA"/>
</dbReference>
<dbReference type="CDD" id="cd00060">
    <property type="entry name" value="FHA"/>
    <property type="match status" value="1"/>
</dbReference>
<evidence type="ECO:0000256" key="2">
    <source>
        <dbReference type="SAM" id="Phobius"/>
    </source>
</evidence>
<dbReference type="EMBL" id="CP065666">
    <property type="protein sequence ID" value="QPS03601.1"/>
    <property type="molecule type" value="Genomic_DNA"/>
</dbReference>
<dbReference type="PANTHER" id="PTHR23308">
    <property type="entry name" value="NUCLEAR INHIBITOR OF PROTEIN PHOSPHATASE-1"/>
    <property type="match status" value="1"/>
</dbReference>
<feature type="domain" description="FHA" evidence="3">
    <location>
        <begin position="23"/>
        <end position="72"/>
    </location>
</feature>
<dbReference type="Proteomes" id="UP000595107">
    <property type="component" value="Chromosome"/>
</dbReference>
<keyword evidence="2" id="KW-1133">Transmembrane helix</keyword>
<reference evidence="4 7" key="2">
    <citation type="submission" date="2020-12" db="EMBL/GenBank/DDBJ databases">
        <title>FDA dAtabase for Regulatory Grade micrObial Sequences (FDA-ARGOS): Supporting development and validation of Infectious Disease Dx tests.</title>
        <authorList>
            <person name="Sproer C."/>
            <person name="Gronow S."/>
            <person name="Severitt S."/>
            <person name="Schroder I."/>
            <person name="Tallon L."/>
            <person name="Sadzewicz L."/>
            <person name="Zhao X."/>
            <person name="Boylan J."/>
            <person name="Ott S."/>
            <person name="Bowen H."/>
            <person name="Vavikolanu K."/>
            <person name="Mehta A."/>
            <person name="Aluvathingal J."/>
            <person name="Nadendla S."/>
            <person name="Lowell S."/>
            <person name="Myers T."/>
            <person name="Yan Y."/>
            <person name="Sichtig H."/>
        </authorList>
    </citation>
    <scope>NUCLEOTIDE SEQUENCE [LARGE SCALE GENOMIC DNA]</scope>
    <source>
        <strain evidence="4 7">FDAARGOS_910</strain>
    </source>
</reference>
<name>A0A380U8B8_ACIJO</name>
<dbReference type="SUPFAM" id="SSF49879">
    <property type="entry name" value="SMAD/FHA domain"/>
    <property type="match status" value="1"/>
</dbReference>
<evidence type="ECO:0000313" key="4">
    <source>
        <dbReference type="EMBL" id="QPS03601.1"/>
    </source>
</evidence>
<evidence type="ECO:0000256" key="1">
    <source>
        <dbReference type="SAM" id="MobiDB-lite"/>
    </source>
</evidence>
<evidence type="ECO:0000313" key="6">
    <source>
        <dbReference type="Proteomes" id="UP000254227"/>
    </source>
</evidence>